<evidence type="ECO:0000256" key="10">
    <source>
        <dbReference type="ARBA" id="ARBA00047297"/>
    </source>
</evidence>
<comment type="catalytic activity">
    <reaction evidence="10">
        <text>a ribonucleoside 5'-triphosphate + 2 H2O = a ribonucleoside 5'-phosphate + 2 phosphate + 2 H(+)</text>
        <dbReference type="Rhea" id="RHEA:36795"/>
        <dbReference type="ChEBI" id="CHEBI:15377"/>
        <dbReference type="ChEBI" id="CHEBI:15378"/>
        <dbReference type="ChEBI" id="CHEBI:43474"/>
        <dbReference type="ChEBI" id="CHEBI:58043"/>
        <dbReference type="ChEBI" id="CHEBI:61557"/>
        <dbReference type="EC" id="3.6.1.5"/>
    </reaction>
    <physiologicalReaction direction="left-to-right" evidence="10">
        <dbReference type="Rhea" id="RHEA:36796"/>
    </physiologicalReaction>
</comment>
<evidence type="ECO:0000256" key="1">
    <source>
        <dbReference type="ARBA" id="ARBA00001913"/>
    </source>
</evidence>
<evidence type="ECO:0000256" key="11">
    <source>
        <dbReference type="ARBA" id="ARBA00074431"/>
    </source>
</evidence>
<keyword evidence="8" id="KW-1199">Hemostasis impairing toxin</keyword>
<gene>
    <name evidence="13" type="ORF">TKK_007091</name>
</gene>
<dbReference type="GO" id="GO:0017110">
    <property type="term" value="F:nucleoside diphosphate phosphatase activity"/>
    <property type="evidence" value="ECO:0007669"/>
    <property type="project" value="UniProtKB-ARBA"/>
</dbReference>
<evidence type="ECO:0000313" key="13">
    <source>
        <dbReference type="EMBL" id="KAL3399864.1"/>
    </source>
</evidence>
<evidence type="ECO:0000256" key="4">
    <source>
        <dbReference type="ARBA" id="ARBA00022656"/>
    </source>
</evidence>
<dbReference type="Gene3D" id="2.120.10.100">
    <property type="entry name" value="Apyrase"/>
    <property type="match status" value="1"/>
</dbReference>
<feature type="binding site" evidence="12">
    <location>
        <position position="152"/>
    </location>
    <ligand>
        <name>Ca(2+)</name>
        <dbReference type="ChEBI" id="CHEBI:29108"/>
    </ligand>
</feature>
<dbReference type="FunFam" id="2.120.10.100:FF:000001">
    <property type="entry name" value="Soluble calcium-activated nucleotidase 1"/>
    <property type="match status" value="1"/>
</dbReference>
<dbReference type="Pfam" id="PF06079">
    <property type="entry name" value="Apyrase"/>
    <property type="match status" value="1"/>
</dbReference>
<name>A0ABD2X3L1_9HYME</name>
<keyword evidence="3" id="KW-1201">Platelet aggregation inhibiting toxin</keyword>
<keyword evidence="4" id="KW-0800">Toxin</keyword>
<comment type="cofactor">
    <cofactor evidence="1 12">
        <name>Ca(2+)</name>
        <dbReference type="ChEBI" id="CHEBI:29108"/>
    </cofactor>
</comment>
<evidence type="ECO:0000256" key="7">
    <source>
        <dbReference type="ARBA" id="ARBA00022837"/>
    </source>
</evidence>
<organism evidence="13 14">
    <name type="scientific">Trichogramma kaykai</name>
    <dbReference type="NCBI Taxonomy" id="54128"/>
    <lineage>
        <taxon>Eukaryota</taxon>
        <taxon>Metazoa</taxon>
        <taxon>Ecdysozoa</taxon>
        <taxon>Arthropoda</taxon>
        <taxon>Hexapoda</taxon>
        <taxon>Insecta</taxon>
        <taxon>Pterygota</taxon>
        <taxon>Neoptera</taxon>
        <taxon>Endopterygota</taxon>
        <taxon>Hymenoptera</taxon>
        <taxon>Apocrita</taxon>
        <taxon>Proctotrupomorpha</taxon>
        <taxon>Chalcidoidea</taxon>
        <taxon>Trichogrammatidae</taxon>
        <taxon>Trichogramma</taxon>
    </lineage>
</organism>
<comment type="caution">
    <text evidence="13">The sequence shown here is derived from an EMBL/GenBank/DDBJ whole genome shotgun (WGS) entry which is preliminary data.</text>
</comment>
<keyword evidence="14" id="KW-1185">Reference proteome</keyword>
<keyword evidence="6" id="KW-0378">Hydrolase</keyword>
<feature type="binding site" evidence="12">
    <location>
        <position position="221"/>
    </location>
    <ligand>
        <name>Ca(2+)</name>
        <dbReference type="ChEBI" id="CHEBI:29108"/>
    </ligand>
</feature>
<dbReference type="GO" id="GO:0090729">
    <property type="term" value="F:toxin activity"/>
    <property type="evidence" value="ECO:0007669"/>
    <property type="project" value="UniProtKB-KW"/>
</dbReference>
<dbReference type="InterPro" id="IPR009283">
    <property type="entry name" value="Apyrase"/>
</dbReference>
<reference evidence="13 14" key="1">
    <citation type="journal article" date="2024" name="bioRxiv">
        <title>A reference genome for Trichogramma kaykai: A tiny desert-dwelling parasitoid wasp with competing sex-ratio distorters.</title>
        <authorList>
            <person name="Culotta J."/>
            <person name="Lindsey A.R."/>
        </authorList>
    </citation>
    <scope>NUCLEOTIDE SEQUENCE [LARGE SCALE GENOMIC DNA]</scope>
    <source>
        <strain evidence="13 14">KSX58</strain>
    </source>
</reference>
<evidence type="ECO:0000256" key="6">
    <source>
        <dbReference type="ARBA" id="ARBA00022801"/>
    </source>
</evidence>
<dbReference type="SUPFAM" id="SSF101887">
    <property type="entry name" value="Apyrase"/>
    <property type="match status" value="1"/>
</dbReference>
<feature type="binding site" evidence="12">
    <location>
        <position position="333"/>
    </location>
    <ligand>
        <name>Ca(2+)</name>
        <dbReference type="ChEBI" id="CHEBI:29108"/>
    </ligand>
</feature>
<keyword evidence="5 12" id="KW-0479">Metal-binding</keyword>
<dbReference type="GO" id="GO:0046872">
    <property type="term" value="F:metal ion binding"/>
    <property type="evidence" value="ECO:0007669"/>
    <property type="project" value="UniProtKB-KW"/>
</dbReference>
<dbReference type="PANTHER" id="PTHR13023:SF3">
    <property type="entry name" value="SOLUBLE CALCIUM-ACTIVATED NUCLEOTIDASE 1"/>
    <property type="match status" value="1"/>
</dbReference>
<dbReference type="PANTHER" id="PTHR13023">
    <property type="entry name" value="APYRASE"/>
    <property type="match status" value="1"/>
</dbReference>
<evidence type="ECO:0000256" key="9">
    <source>
        <dbReference type="ARBA" id="ARBA00025738"/>
    </source>
</evidence>
<feature type="binding site" evidence="12">
    <location>
        <position position="282"/>
    </location>
    <ligand>
        <name>Ca(2+)</name>
        <dbReference type="ChEBI" id="CHEBI:29108"/>
    </ligand>
</feature>
<evidence type="ECO:0000256" key="8">
    <source>
        <dbReference type="ARBA" id="ARBA00023240"/>
    </source>
</evidence>
<dbReference type="EMBL" id="JBJJXI010000055">
    <property type="protein sequence ID" value="KAL3399864.1"/>
    <property type="molecule type" value="Genomic_DNA"/>
</dbReference>
<comment type="similarity">
    <text evidence="9">Belongs to the apyrase family.</text>
</comment>
<feature type="binding site" evidence="12">
    <location>
        <position position="106"/>
    </location>
    <ligand>
        <name>Ca(2+)</name>
        <dbReference type="ChEBI" id="CHEBI:29108"/>
    </ligand>
</feature>
<evidence type="ECO:0000313" key="14">
    <source>
        <dbReference type="Proteomes" id="UP001627154"/>
    </source>
</evidence>
<sequence>MIKISGHVRGIRSACDTTDAYAYNRSYPLTPAVRKDDEIKFGIGMISDLDEDSRQKSKKDLWRSHLKRGQLTWHPLKNEVSVKWDKGVTTFSTTLNMKGRGMEFSELVVFDGRLLTFDDRTGVIYYFEGDNAYPWVILMDGNGKSSKGFKAEWATVKDNQLYVGSTGKEKTTSKGEFVSNDPYWIKVVSPRGEVQAYNWTSNYKRLAKAIDIEPPGYVIHESGVWSDTRKKWFFLPRRCSKEKYNKDKNESRSCNVLLIADETFENVQAILIGGHVNVRGFSSFKFLPGTNDTVIVALKTKELENDTATYITVFNTEGKILMPDLKVDNDKYEGLEFL</sequence>
<accession>A0ABD2X3L1</accession>
<dbReference type="EC" id="3.6.1.5" evidence="2"/>
<dbReference type="GO" id="GO:0004050">
    <property type="term" value="F:apyrase activity"/>
    <property type="evidence" value="ECO:0007669"/>
    <property type="project" value="UniProtKB-EC"/>
</dbReference>
<evidence type="ECO:0000256" key="3">
    <source>
        <dbReference type="ARBA" id="ARBA00022442"/>
    </source>
</evidence>
<feature type="binding site" evidence="12">
    <location>
        <position position="105"/>
    </location>
    <ligand>
        <name>Ca(2+)</name>
        <dbReference type="ChEBI" id="CHEBI:29108"/>
    </ligand>
</feature>
<evidence type="ECO:0000256" key="12">
    <source>
        <dbReference type="PIRSR" id="PIRSR609283-1"/>
    </source>
</evidence>
<dbReference type="Proteomes" id="UP001627154">
    <property type="component" value="Unassembled WGS sequence"/>
</dbReference>
<evidence type="ECO:0000256" key="5">
    <source>
        <dbReference type="ARBA" id="ARBA00022723"/>
    </source>
</evidence>
<dbReference type="InterPro" id="IPR036258">
    <property type="entry name" value="Apyrase_sf"/>
</dbReference>
<evidence type="ECO:0000256" key="2">
    <source>
        <dbReference type="ARBA" id="ARBA00012148"/>
    </source>
</evidence>
<proteinExistence type="inferred from homology"/>
<protein>
    <recommendedName>
        <fullName evidence="11">Apyrase</fullName>
        <ecNumber evidence="2">3.6.1.5</ecNumber>
    </recommendedName>
</protein>
<dbReference type="AlphaFoldDB" id="A0ABD2X3L1"/>
<keyword evidence="7 12" id="KW-0106">Calcium</keyword>